<organism evidence="7 8">
    <name type="scientific">Schizophyllum amplum</name>
    <dbReference type="NCBI Taxonomy" id="97359"/>
    <lineage>
        <taxon>Eukaryota</taxon>
        <taxon>Fungi</taxon>
        <taxon>Dikarya</taxon>
        <taxon>Basidiomycota</taxon>
        <taxon>Agaricomycotina</taxon>
        <taxon>Agaricomycetes</taxon>
        <taxon>Agaricomycetidae</taxon>
        <taxon>Agaricales</taxon>
        <taxon>Schizophyllaceae</taxon>
        <taxon>Schizophyllum</taxon>
    </lineage>
</organism>
<evidence type="ECO:0000256" key="5">
    <source>
        <dbReference type="SAM" id="MobiDB-lite"/>
    </source>
</evidence>
<dbReference type="GO" id="GO:0005847">
    <property type="term" value="C:mRNA cleavage and polyadenylation specificity factor complex"/>
    <property type="evidence" value="ECO:0007669"/>
    <property type="project" value="TreeGrafter"/>
</dbReference>
<feature type="domain" description="Pre-mRNA polyadenylation factor Fip1" evidence="6">
    <location>
        <begin position="217"/>
        <end position="257"/>
    </location>
</feature>
<evidence type="ECO:0000256" key="3">
    <source>
        <dbReference type="ARBA" id="ARBA00022664"/>
    </source>
</evidence>
<protein>
    <recommendedName>
        <fullName evidence="6">Pre-mRNA polyadenylation factor Fip1 domain-containing protein</fullName>
    </recommendedName>
</protein>
<keyword evidence="3" id="KW-0507">mRNA processing</keyword>
<comment type="caution">
    <text evidence="7">The sequence shown here is derived from an EMBL/GenBank/DDBJ whole genome shotgun (WGS) entry which is preliminary data.</text>
</comment>
<dbReference type="Proteomes" id="UP000320762">
    <property type="component" value="Unassembled WGS sequence"/>
</dbReference>
<evidence type="ECO:0000259" key="6">
    <source>
        <dbReference type="Pfam" id="PF05182"/>
    </source>
</evidence>
<feature type="compositionally biased region" description="Low complexity" evidence="5">
    <location>
        <begin position="26"/>
        <end position="38"/>
    </location>
</feature>
<feature type="compositionally biased region" description="Basic and acidic residues" evidence="5">
    <location>
        <begin position="517"/>
        <end position="528"/>
    </location>
</feature>
<comment type="subcellular location">
    <subcellularLocation>
        <location evidence="1">Nucleus</location>
    </subcellularLocation>
</comment>
<evidence type="ECO:0000313" key="7">
    <source>
        <dbReference type="EMBL" id="TRM61661.1"/>
    </source>
</evidence>
<reference evidence="7 8" key="1">
    <citation type="journal article" date="2019" name="New Phytol.">
        <title>Comparative genomics reveals unique wood-decay strategies and fruiting body development in the Schizophyllaceae.</title>
        <authorList>
            <person name="Almasi E."/>
            <person name="Sahu N."/>
            <person name="Krizsan K."/>
            <person name="Balint B."/>
            <person name="Kovacs G.M."/>
            <person name="Kiss B."/>
            <person name="Cseklye J."/>
            <person name="Drula E."/>
            <person name="Henrissat B."/>
            <person name="Nagy I."/>
            <person name="Chovatia M."/>
            <person name="Adam C."/>
            <person name="LaButti K."/>
            <person name="Lipzen A."/>
            <person name="Riley R."/>
            <person name="Grigoriev I.V."/>
            <person name="Nagy L.G."/>
        </authorList>
    </citation>
    <scope>NUCLEOTIDE SEQUENCE [LARGE SCALE GENOMIC DNA]</scope>
    <source>
        <strain evidence="7 8">NL-1724</strain>
    </source>
</reference>
<dbReference type="AlphaFoldDB" id="A0A550CA27"/>
<proteinExistence type="inferred from homology"/>
<evidence type="ECO:0000256" key="2">
    <source>
        <dbReference type="ARBA" id="ARBA00007459"/>
    </source>
</evidence>
<comment type="similarity">
    <text evidence="2">Belongs to the FIP1 family.</text>
</comment>
<evidence type="ECO:0000313" key="8">
    <source>
        <dbReference type="Proteomes" id="UP000320762"/>
    </source>
</evidence>
<keyword evidence="8" id="KW-1185">Reference proteome</keyword>
<dbReference type="STRING" id="97359.A0A550CA27"/>
<dbReference type="EMBL" id="VDMD01000016">
    <property type="protein sequence ID" value="TRM61661.1"/>
    <property type="molecule type" value="Genomic_DNA"/>
</dbReference>
<feature type="compositionally biased region" description="Polar residues" evidence="5">
    <location>
        <begin position="109"/>
        <end position="135"/>
    </location>
</feature>
<feature type="compositionally biased region" description="Pro residues" evidence="5">
    <location>
        <begin position="428"/>
        <end position="444"/>
    </location>
</feature>
<feature type="compositionally biased region" description="Low complexity" evidence="5">
    <location>
        <begin position="412"/>
        <end position="426"/>
    </location>
</feature>
<dbReference type="InterPro" id="IPR007854">
    <property type="entry name" value="Fip1_dom"/>
</dbReference>
<accession>A0A550CA27</accession>
<dbReference type="InterPro" id="IPR051187">
    <property type="entry name" value="Pre-mRNA_3'-end_processing_reg"/>
</dbReference>
<dbReference type="GO" id="GO:0006397">
    <property type="term" value="P:mRNA processing"/>
    <property type="evidence" value="ECO:0007669"/>
    <property type="project" value="UniProtKB-KW"/>
</dbReference>
<name>A0A550CA27_9AGAR</name>
<dbReference type="Pfam" id="PF05182">
    <property type="entry name" value="Fip1"/>
    <property type="match status" value="1"/>
</dbReference>
<gene>
    <name evidence="7" type="ORF">BD626DRAFT_501766</name>
</gene>
<sequence length="528" mass="55736">MDDDDEFLYGPSTTAAPASSHEVPIAPASAAPSNNVVAKLEAEADAQMDDTPGLDATPGLEATPGLDAPSETGGDEDDEMEDSEDEDDIEIIMEPTASRSLDLRHNRGRSANNVNATANRSTPTGQQPSLTTEYQPIQRGAPTPSTQAPAPQPLPQTSTPAPSATPAAAQQQKPKTEPEPEDDGVDPNTLPPAPRAESQPEIDPSAPGMFEGRPIIEVDLAALVDKPWRRPGADISDWFNYGFDEISWEAYCYRRRDLGEMADVLKANVLNFSGMPEDQLTQLPPEVRQMVMTGTNALMNNAAAGGMMPNAGMMMDMGGMMDMGMGGMGGGGMGGGGMGGMGGMQMDQQQQQGGTPKQEFEGMDGGMGYGMGMPMGEYGMQEQQQMQQQMGAQMNPQMAAQMGGPMNPQMQQQMGGQMGFQGMEGPSQSPPVPTGPGRGAPPPFRGRGQPRGRGFAARGRGRGIFTDTPAPPVRSTSPLPPNVPTGPRNQNKYKDRDNNAQSVDGLDYGGGAAARTQSREPDERSSSA</sequence>
<evidence type="ECO:0000256" key="1">
    <source>
        <dbReference type="ARBA" id="ARBA00004123"/>
    </source>
</evidence>
<evidence type="ECO:0000256" key="4">
    <source>
        <dbReference type="ARBA" id="ARBA00023242"/>
    </source>
</evidence>
<feature type="compositionally biased region" description="Acidic residues" evidence="5">
    <location>
        <begin position="73"/>
        <end position="91"/>
    </location>
</feature>
<feature type="region of interest" description="Disordered" evidence="5">
    <location>
        <begin position="412"/>
        <end position="528"/>
    </location>
</feature>
<dbReference type="OrthoDB" id="1917198at2759"/>
<feature type="compositionally biased region" description="Low complexity" evidence="5">
    <location>
        <begin position="141"/>
        <end position="173"/>
    </location>
</feature>
<feature type="region of interest" description="Disordered" evidence="5">
    <location>
        <begin position="1"/>
        <end position="210"/>
    </location>
</feature>
<dbReference type="PANTHER" id="PTHR13484:SF0">
    <property type="entry name" value="PRE-MRNA 3'-END-PROCESSING FACTOR FIP1"/>
    <property type="match status" value="1"/>
</dbReference>
<dbReference type="PANTHER" id="PTHR13484">
    <property type="entry name" value="FIP1-LIKE 1 PROTEIN"/>
    <property type="match status" value="1"/>
</dbReference>
<keyword evidence="4" id="KW-0539">Nucleus</keyword>